<keyword evidence="3" id="KW-0997">Cell inner membrane</keyword>
<sequence length="620" mass="68860">MLQNIRDKSTGWITKIVIGFIVLTFALFGVESLISLANREPAPATVNGDDIKQQDLSQMVELQRRQIYNQLGGNVDPAMLEENRLKSQALDRLIDEKLLLQEAAKRHLTVPDMMVDQMIVQTPDFQDNGKFSQERYQQVLSNNGMTPLMYRQLLQKQLLIGQLRDAIVGSSFMLPSEFDQLMALDRQQRDIRFSEFKVSDFLDKATPSDADLKSYYDAHLKTYVAPEQVAVNYIELSKDNFVDQAKVDEAALQTDYDAAVEKLKAQKAREVAHILIAVNDKRDDAAAKARADEVEAKLKSGEDFSALAKTYSDDSGSANDGGNLGFLEPGTLGDSLDKAVEALQVGQVSEPVRSDYGYHIVKLVSVQDKTPPSFDDMKASLVKQQKDSKAEQLFLEKAEQLADLVFTSSDLEAPAKTLGVEVKQVPLFSRNTAEGVVANEKVLAKAFDPDFINDGANSDPIEVGKDHVVVIRVTDHKESRQLTLDEVKDRVTEAVKRQQAHDLAVKAADALKAEMLKQPDGMSAWQQKDNLTRNAQEDPLLVRGIFAMPKPEEGKPSIEPITLMSGDVWLVDLAKVHAGEQKVSDEQRQGLASYLAGQEGSQLFQAFLEKLRTSAAIERH</sequence>
<evidence type="ECO:0000256" key="11">
    <source>
        <dbReference type="PROSITE-ProRule" id="PRU00278"/>
    </source>
</evidence>
<comment type="caution">
    <text evidence="14">The sequence shown here is derived from an EMBL/GenBank/DDBJ whole genome shotgun (WGS) entry which is preliminary data.</text>
</comment>
<evidence type="ECO:0000259" key="13">
    <source>
        <dbReference type="PROSITE" id="PS50198"/>
    </source>
</evidence>
<dbReference type="InterPro" id="IPR000297">
    <property type="entry name" value="PPIase_PpiC"/>
</dbReference>
<dbReference type="PANTHER" id="PTHR47529:SF1">
    <property type="entry name" value="PERIPLASMIC CHAPERONE PPID"/>
    <property type="match status" value="1"/>
</dbReference>
<dbReference type="InterPro" id="IPR023058">
    <property type="entry name" value="PPIase_PpiC_CS"/>
</dbReference>
<dbReference type="Pfam" id="PF13624">
    <property type="entry name" value="SurA_N_3"/>
    <property type="match status" value="1"/>
</dbReference>
<keyword evidence="4 12" id="KW-0812">Transmembrane</keyword>
<keyword evidence="11 14" id="KW-0413">Isomerase</keyword>
<dbReference type="GO" id="GO:0005886">
    <property type="term" value="C:plasma membrane"/>
    <property type="evidence" value="ECO:0007669"/>
    <property type="project" value="UniProtKB-SubCell"/>
</dbReference>
<dbReference type="SUPFAM" id="SSF54534">
    <property type="entry name" value="FKBP-like"/>
    <property type="match status" value="1"/>
</dbReference>
<dbReference type="EMBL" id="PRLP01000167">
    <property type="protein sequence ID" value="PPC74121.1"/>
    <property type="molecule type" value="Genomic_DNA"/>
</dbReference>
<dbReference type="SUPFAM" id="SSF109998">
    <property type="entry name" value="Triger factor/SurA peptide-binding domain-like"/>
    <property type="match status" value="1"/>
</dbReference>
<keyword evidence="5 12" id="KW-1133">Transmembrane helix</keyword>
<dbReference type="OrthoDB" id="9812372at2"/>
<dbReference type="GO" id="GO:0003755">
    <property type="term" value="F:peptidyl-prolyl cis-trans isomerase activity"/>
    <property type="evidence" value="ECO:0007669"/>
    <property type="project" value="UniProtKB-KW"/>
</dbReference>
<evidence type="ECO:0000256" key="2">
    <source>
        <dbReference type="ARBA" id="ARBA00022475"/>
    </source>
</evidence>
<keyword evidence="7" id="KW-0143">Chaperone</keyword>
<dbReference type="PANTHER" id="PTHR47529">
    <property type="entry name" value="PEPTIDYL-PROLYL CIS-TRANS ISOMERASE D"/>
    <property type="match status" value="1"/>
</dbReference>
<keyword evidence="2" id="KW-1003">Cell membrane</keyword>
<feature type="transmembrane region" description="Helical" evidence="12">
    <location>
        <begin position="12"/>
        <end position="30"/>
    </location>
</feature>
<evidence type="ECO:0000256" key="9">
    <source>
        <dbReference type="ARBA" id="ARBA00040743"/>
    </source>
</evidence>
<gene>
    <name evidence="14" type="ORF">C4K68_27295</name>
</gene>
<proteinExistence type="inferred from homology"/>
<dbReference type="Proteomes" id="UP000238196">
    <property type="component" value="Unassembled WGS sequence"/>
</dbReference>
<evidence type="ECO:0000256" key="10">
    <source>
        <dbReference type="ARBA" id="ARBA00042775"/>
    </source>
</evidence>
<evidence type="ECO:0000256" key="7">
    <source>
        <dbReference type="ARBA" id="ARBA00023186"/>
    </source>
</evidence>
<accession>A0A2S5KH34</accession>
<evidence type="ECO:0000256" key="8">
    <source>
        <dbReference type="ARBA" id="ARBA00038408"/>
    </source>
</evidence>
<comment type="subcellular location">
    <subcellularLocation>
        <location evidence="1">Cell inner membrane</location>
        <topology evidence="1">Single-pass type II membrane protein</topology>
        <orientation evidence="1">Periplasmic side</orientation>
    </subcellularLocation>
</comment>
<dbReference type="Pfam" id="PF00639">
    <property type="entry name" value="Rotamase"/>
    <property type="match status" value="1"/>
</dbReference>
<keyword evidence="6 12" id="KW-0472">Membrane</keyword>
<evidence type="ECO:0000256" key="4">
    <source>
        <dbReference type="ARBA" id="ARBA00022692"/>
    </source>
</evidence>
<protein>
    <recommendedName>
        <fullName evidence="9">Periplasmic chaperone PpiD</fullName>
    </recommendedName>
    <alternativeName>
        <fullName evidence="10">Periplasmic folding chaperone</fullName>
    </alternativeName>
</protein>
<evidence type="ECO:0000256" key="3">
    <source>
        <dbReference type="ARBA" id="ARBA00022519"/>
    </source>
</evidence>
<dbReference type="InterPro" id="IPR027304">
    <property type="entry name" value="Trigger_fact/SurA_dom_sf"/>
</dbReference>
<dbReference type="Gene3D" id="1.10.4030.10">
    <property type="entry name" value="Porin chaperone SurA, peptide-binding domain"/>
    <property type="match status" value="1"/>
</dbReference>
<dbReference type="AlphaFoldDB" id="A0A2S5KH34"/>
<organism evidence="14 15">
    <name type="scientific">Proteobacteria bacterium 228</name>
    <dbReference type="NCBI Taxonomy" id="2083153"/>
    <lineage>
        <taxon>Bacteria</taxon>
        <taxon>Pseudomonadati</taxon>
        <taxon>Pseudomonadota</taxon>
    </lineage>
</organism>
<dbReference type="InterPro" id="IPR052029">
    <property type="entry name" value="PpiD_chaperone"/>
</dbReference>
<evidence type="ECO:0000313" key="15">
    <source>
        <dbReference type="Proteomes" id="UP000238196"/>
    </source>
</evidence>
<reference evidence="14 15" key="1">
    <citation type="submission" date="2018-02" db="EMBL/GenBank/DDBJ databases">
        <title>novel marine gammaproteobacteria from coastal saline agro ecosystem.</title>
        <authorList>
            <person name="Krishnan R."/>
            <person name="Ramesh Kumar N."/>
        </authorList>
    </citation>
    <scope>NUCLEOTIDE SEQUENCE [LARGE SCALE GENOMIC DNA]</scope>
    <source>
        <strain evidence="14 15">228</strain>
    </source>
</reference>
<keyword evidence="11" id="KW-0697">Rotamase</keyword>
<evidence type="ECO:0000256" key="12">
    <source>
        <dbReference type="SAM" id="Phobius"/>
    </source>
</evidence>
<comment type="similarity">
    <text evidence="8">Belongs to the PpiD chaperone family.</text>
</comment>
<dbReference type="PROSITE" id="PS01096">
    <property type="entry name" value="PPIC_PPIASE_1"/>
    <property type="match status" value="1"/>
</dbReference>
<feature type="domain" description="PpiC" evidence="13">
    <location>
        <begin position="266"/>
        <end position="365"/>
    </location>
</feature>
<name>A0A2S5KH34_9PROT</name>
<dbReference type="InterPro" id="IPR046357">
    <property type="entry name" value="PPIase_dom_sf"/>
</dbReference>
<dbReference type="PROSITE" id="PS50198">
    <property type="entry name" value="PPIC_PPIASE_2"/>
    <property type="match status" value="1"/>
</dbReference>
<evidence type="ECO:0000256" key="6">
    <source>
        <dbReference type="ARBA" id="ARBA00023136"/>
    </source>
</evidence>
<dbReference type="Gene3D" id="3.10.50.40">
    <property type="match status" value="1"/>
</dbReference>
<evidence type="ECO:0000313" key="14">
    <source>
        <dbReference type="EMBL" id="PPC74121.1"/>
    </source>
</evidence>
<evidence type="ECO:0000256" key="5">
    <source>
        <dbReference type="ARBA" id="ARBA00022989"/>
    </source>
</evidence>
<evidence type="ECO:0000256" key="1">
    <source>
        <dbReference type="ARBA" id="ARBA00004382"/>
    </source>
</evidence>